<accession>A0A6J8D9A7</accession>
<keyword evidence="1" id="KW-0862">Zinc</keyword>
<feature type="domain" description="CCHC-type" evidence="2">
    <location>
        <begin position="213"/>
        <end position="228"/>
    </location>
</feature>
<dbReference type="SUPFAM" id="SSF57756">
    <property type="entry name" value="Retrovirus zinc finger-like domains"/>
    <property type="match status" value="1"/>
</dbReference>
<dbReference type="Proteomes" id="UP000507470">
    <property type="component" value="Unassembled WGS sequence"/>
</dbReference>
<dbReference type="GO" id="GO:0002218">
    <property type="term" value="P:activation of innate immune response"/>
    <property type="evidence" value="ECO:0007669"/>
    <property type="project" value="InterPro"/>
</dbReference>
<dbReference type="InterPro" id="IPR001878">
    <property type="entry name" value="Znf_CCHC"/>
</dbReference>
<dbReference type="Gene3D" id="4.10.60.10">
    <property type="entry name" value="Zinc finger, CCHC-type"/>
    <property type="match status" value="1"/>
</dbReference>
<keyword evidence="4" id="KW-1185">Reference proteome</keyword>
<name>A0A6J8D9A7_MYTCO</name>
<evidence type="ECO:0000313" key="4">
    <source>
        <dbReference type="Proteomes" id="UP000507470"/>
    </source>
</evidence>
<dbReference type="InterPro" id="IPR042509">
    <property type="entry name" value="ZCCHC3"/>
</dbReference>
<gene>
    <name evidence="3" type="ORF">MCOR_38250</name>
</gene>
<dbReference type="GO" id="GO:0008270">
    <property type="term" value="F:zinc ion binding"/>
    <property type="evidence" value="ECO:0007669"/>
    <property type="project" value="UniProtKB-KW"/>
</dbReference>
<evidence type="ECO:0000259" key="2">
    <source>
        <dbReference type="PROSITE" id="PS50158"/>
    </source>
</evidence>
<dbReference type="OrthoDB" id="6157833at2759"/>
<protein>
    <recommendedName>
        <fullName evidence="2">CCHC-type domain-containing protein</fullName>
    </recommendedName>
</protein>
<dbReference type="GO" id="GO:0003690">
    <property type="term" value="F:double-stranded DNA binding"/>
    <property type="evidence" value="ECO:0007669"/>
    <property type="project" value="InterPro"/>
</dbReference>
<proteinExistence type="predicted"/>
<sequence>MSDSEDITVIEKFIDSLHDEIMERTNINQSVINMDTNNTGSEMSEFESESDIGQDPWQYQKMSNREENLGLKNPILIQKLISSSIGIVKDLGATRTGHLMVVCFDKHQFNQLSKLKQLGQWSVNVFQPKSLNTTKGCIYNVSLDIDETDLQEILEKQQVSRLQRLTYYDKNTKTRVPSKTLKLFFNTAELPPRVLIGFKSHKTKLFVPKPTQCFKCQGFGHMQRECRNSVKCVRCGEDHKDRECKIKAKCANCNGDHPATSKDCPKKIENEKILKQVCKEKCSVKEARTHVLKESKQNPLQGKKENIPKEHEKISLTKGLFQQLTEFDNFILLLIMTTIQVPTLPDNVQKVSVVANMVLELLGVHVNQEYILDKLTLIN</sequence>
<dbReference type="PROSITE" id="PS50158">
    <property type="entry name" value="ZF_CCHC"/>
    <property type="match status" value="1"/>
</dbReference>
<reference evidence="3 4" key="1">
    <citation type="submission" date="2020-06" db="EMBL/GenBank/DDBJ databases">
        <authorList>
            <person name="Li R."/>
            <person name="Bekaert M."/>
        </authorList>
    </citation>
    <scope>NUCLEOTIDE SEQUENCE [LARGE SCALE GENOMIC DNA]</scope>
    <source>
        <strain evidence="4">wild</strain>
    </source>
</reference>
<keyword evidence="1" id="KW-0479">Metal-binding</keyword>
<organism evidence="3 4">
    <name type="scientific">Mytilus coruscus</name>
    <name type="common">Sea mussel</name>
    <dbReference type="NCBI Taxonomy" id="42192"/>
    <lineage>
        <taxon>Eukaryota</taxon>
        <taxon>Metazoa</taxon>
        <taxon>Spiralia</taxon>
        <taxon>Lophotrochozoa</taxon>
        <taxon>Mollusca</taxon>
        <taxon>Bivalvia</taxon>
        <taxon>Autobranchia</taxon>
        <taxon>Pteriomorphia</taxon>
        <taxon>Mytilida</taxon>
        <taxon>Mytiloidea</taxon>
        <taxon>Mytilidae</taxon>
        <taxon>Mytilinae</taxon>
        <taxon>Mytilus</taxon>
    </lineage>
</organism>
<dbReference type="PANTHER" id="PTHR22639">
    <property type="entry name" value="GAG-RELATED PROTEIN"/>
    <property type="match status" value="1"/>
</dbReference>
<dbReference type="AlphaFoldDB" id="A0A6J8D9A7"/>
<evidence type="ECO:0000313" key="3">
    <source>
        <dbReference type="EMBL" id="CAC5404469.1"/>
    </source>
</evidence>
<dbReference type="SMART" id="SM00343">
    <property type="entry name" value="ZnF_C2HC"/>
    <property type="match status" value="2"/>
</dbReference>
<dbReference type="InterPro" id="IPR036875">
    <property type="entry name" value="Znf_CCHC_sf"/>
</dbReference>
<keyword evidence="1" id="KW-0863">Zinc-finger</keyword>
<evidence type="ECO:0000256" key="1">
    <source>
        <dbReference type="PROSITE-ProRule" id="PRU00047"/>
    </source>
</evidence>
<dbReference type="GO" id="GO:0003723">
    <property type="term" value="F:RNA binding"/>
    <property type="evidence" value="ECO:0007669"/>
    <property type="project" value="InterPro"/>
</dbReference>
<dbReference type="PANTHER" id="PTHR22639:SF3">
    <property type="entry name" value="ZINC FINGER CCHC DOMAIN-CONTAINING PROTEIN 3"/>
    <property type="match status" value="1"/>
</dbReference>
<dbReference type="EMBL" id="CACVKT020006955">
    <property type="protein sequence ID" value="CAC5404469.1"/>
    <property type="molecule type" value="Genomic_DNA"/>
</dbReference>